<evidence type="ECO:0008006" key="4">
    <source>
        <dbReference type="Google" id="ProtNLM"/>
    </source>
</evidence>
<dbReference type="RefSeq" id="WP_196205826.1">
    <property type="nucleotide sequence ID" value="NZ_JADPUN010000338.1"/>
</dbReference>
<dbReference type="Proteomes" id="UP000638560">
    <property type="component" value="Unassembled WGS sequence"/>
</dbReference>
<proteinExistence type="predicted"/>
<gene>
    <name evidence="2" type="ORF">I0C86_36255</name>
</gene>
<feature type="transmembrane region" description="Helical" evidence="1">
    <location>
        <begin position="362"/>
        <end position="387"/>
    </location>
</feature>
<sequence>MPVLVASLILGLVSVLAAFWQVRQGRVLTRKLNSGTARALRCWLRGWSEPYPGALHPGRLVAVDGEPVRFECRTGTVRQLLLPAGGLRVMQAREVTDADRLMTLVPSQPNQFTLLICRDTTGVRVDVAVPVAAASAAETFLLGTATATGPASATVPRPVGPIRRYVGRWTAAVLLVSAVIVGSGVWTWRDAERVSATVSSTLPAGGQGYLCAVEWRDPWTSQTRYSTIECPAPRPENGERIEAVARPGQELATTGDPYLAMIFAGVVAFLAFPQVVRRTALQLRGRSVLRQQRGAQPETSAWRTSPRLDFGELDPESVGEAVTVRAELEGWHYRVGRWRARHTVRSDSPQPWWRIRFLRRRVLAPTTLGIIAFVGLALGLTLGVPLWQNMAAQAAGPVRKVTATVEPRTDSTRTPLFPVGVPISFPGPDGRVDTTVMADAPLPAHSLVSVEYLVSDPGKARLLGGHDRLAGAGTAAAVLTV</sequence>
<comment type="caution">
    <text evidence="2">The sequence shown here is derived from an EMBL/GenBank/DDBJ whole genome shotgun (WGS) entry which is preliminary data.</text>
</comment>
<feature type="non-terminal residue" evidence="2">
    <location>
        <position position="481"/>
    </location>
</feature>
<evidence type="ECO:0000256" key="1">
    <source>
        <dbReference type="SAM" id="Phobius"/>
    </source>
</evidence>
<keyword evidence="1" id="KW-0812">Transmembrane</keyword>
<evidence type="ECO:0000313" key="3">
    <source>
        <dbReference type="Proteomes" id="UP000638560"/>
    </source>
</evidence>
<protein>
    <recommendedName>
        <fullName evidence="4">DUF3592 domain-containing protein</fullName>
    </recommendedName>
</protein>
<keyword evidence="3" id="KW-1185">Reference proteome</keyword>
<organism evidence="2 3">
    <name type="scientific">Plantactinospora alkalitolerans</name>
    <dbReference type="NCBI Taxonomy" id="2789879"/>
    <lineage>
        <taxon>Bacteria</taxon>
        <taxon>Bacillati</taxon>
        <taxon>Actinomycetota</taxon>
        <taxon>Actinomycetes</taxon>
        <taxon>Micromonosporales</taxon>
        <taxon>Micromonosporaceae</taxon>
        <taxon>Plantactinospora</taxon>
    </lineage>
</organism>
<keyword evidence="1" id="KW-1133">Transmembrane helix</keyword>
<accession>A0ABS0H798</accession>
<keyword evidence="1" id="KW-0472">Membrane</keyword>
<dbReference type="EMBL" id="JADPUN010000338">
    <property type="protein sequence ID" value="MBF9134344.1"/>
    <property type="molecule type" value="Genomic_DNA"/>
</dbReference>
<reference evidence="2 3" key="1">
    <citation type="submission" date="2020-11" db="EMBL/GenBank/DDBJ databases">
        <title>A novel isolate from a Black sea contaminated sediment with potential to produce alkanes: Plantactinospora alkalitolerans sp. nov.</title>
        <authorList>
            <person name="Carro L."/>
            <person name="Veyisoglu A."/>
            <person name="Guven K."/>
            <person name="Schumann P."/>
            <person name="Klenk H.-P."/>
            <person name="Sahin N."/>
        </authorList>
    </citation>
    <scope>NUCLEOTIDE SEQUENCE [LARGE SCALE GENOMIC DNA]</scope>
    <source>
        <strain evidence="2 3">S1510</strain>
    </source>
</reference>
<feature type="transmembrane region" description="Helical" evidence="1">
    <location>
        <begin position="258"/>
        <end position="276"/>
    </location>
</feature>
<evidence type="ECO:0000313" key="2">
    <source>
        <dbReference type="EMBL" id="MBF9134344.1"/>
    </source>
</evidence>
<name>A0ABS0H798_9ACTN</name>